<organism evidence="2 3">
    <name type="scientific">Granulibacter bethesdensis (strain ATCC BAA-1260 / CGDNIH1)</name>
    <dbReference type="NCBI Taxonomy" id="391165"/>
    <lineage>
        <taxon>Bacteria</taxon>
        <taxon>Pseudomonadati</taxon>
        <taxon>Pseudomonadota</taxon>
        <taxon>Alphaproteobacteria</taxon>
        <taxon>Acetobacterales</taxon>
        <taxon>Acetobacteraceae</taxon>
        <taxon>Granulibacter</taxon>
    </lineage>
</organism>
<evidence type="ECO:0000259" key="1">
    <source>
        <dbReference type="Pfam" id="PF20729"/>
    </source>
</evidence>
<evidence type="ECO:0000313" key="3">
    <source>
        <dbReference type="Proteomes" id="UP000001963"/>
    </source>
</evidence>
<dbReference type="HOGENOM" id="CLU_851956_0_0_5"/>
<feature type="domain" description="PE cleavage protein A C-terminal" evidence="1">
    <location>
        <begin position="74"/>
        <end position="204"/>
    </location>
</feature>
<keyword evidence="3" id="KW-1185">Reference proteome</keyword>
<dbReference type="SUPFAM" id="SSF50630">
    <property type="entry name" value="Acid proteases"/>
    <property type="match status" value="1"/>
</dbReference>
<name>Q0BUL6_GRABC</name>
<evidence type="ECO:0000313" key="2">
    <source>
        <dbReference type="EMBL" id="ABI61486.1"/>
    </source>
</evidence>
<dbReference type="KEGG" id="gbe:GbCGDNIH1_0588"/>
<protein>
    <recommendedName>
        <fullName evidence="1">PE cleavage protein A C-terminal domain-containing protein</fullName>
    </recommendedName>
</protein>
<accession>Q0BUL6</accession>
<dbReference type="GO" id="GO:0004190">
    <property type="term" value="F:aspartic-type endopeptidase activity"/>
    <property type="evidence" value="ECO:0007669"/>
    <property type="project" value="InterPro"/>
</dbReference>
<dbReference type="Proteomes" id="UP000001963">
    <property type="component" value="Chromosome"/>
</dbReference>
<dbReference type="InterPro" id="IPR048054">
    <property type="entry name" value="PecA_C"/>
</dbReference>
<sequence length="353" mass="37954">MKKWSGIFWCCCAGLLYPSATCRAGVSMRSRFFLRVLLAVIFLAATDSFFPACAGDGMTAHVPLFALRPDHLPMIASVSVGGGPSSPVSLDTGSAGLYVPERDIGPGTVATGEVVHQGYADGTRLEGYVALATVRFTNADRTLSTPAPIRVGVITRVYCAQDRPNCPGSIDKPGVMGISLATRRHVVSPLAQMGPYSTGYIIDSRLGHNPVLTVGLTENNIRGFTFAPLRSFQSGPDHLPSWDGESVSACFAIDGIRVGCQETVFDSGSTVTLFSPGSSDIPLTRHHRLPPDHVFVLDVPDVLHFAVRTDRTTVIVPKDVEHANSGTLLYRYFAVAFDSLRGRVGFFGHQENR</sequence>
<dbReference type="eggNOG" id="COG4625">
    <property type="taxonomic scope" value="Bacteria"/>
</dbReference>
<dbReference type="EMBL" id="CP000394">
    <property type="protein sequence ID" value="ABI61486.1"/>
    <property type="molecule type" value="Genomic_DNA"/>
</dbReference>
<dbReference type="InterPro" id="IPR021109">
    <property type="entry name" value="Peptidase_aspartic_dom_sf"/>
</dbReference>
<dbReference type="STRING" id="391165.GbCGDNIH1_0588"/>
<dbReference type="Pfam" id="PF20729">
    <property type="entry name" value="PE-PGRS_C"/>
    <property type="match status" value="1"/>
</dbReference>
<proteinExistence type="predicted"/>
<reference evidence="2 3" key="1">
    <citation type="journal article" date="2007" name="J. Bacteriol.">
        <title>Genome sequence analysis of the emerging human pathogenic acetic acid bacterium Granulibacter bethesdensis.</title>
        <authorList>
            <person name="Greenberg D.E."/>
            <person name="Porcella S.F."/>
            <person name="Zelazny A.M."/>
            <person name="Virtaneva K."/>
            <person name="Sturdevant D.E."/>
            <person name="Kupko J.J.III."/>
            <person name="Barbian K.D."/>
            <person name="Babar A."/>
            <person name="Dorward D.W."/>
            <person name="Holland S.M."/>
        </authorList>
    </citation>
    <scope>NUCLEOTIDE SEQUENCE [LARGE SCALE GENOMIC DNA]</scope>
    <source>
        <strain evidence="3">ATCC BAA-1260 / CGDNIH1</strain>
    </source>
</reference>
<dbReference type="Gene3D" id="2.40.70.10">
    <property type="entry name" value="Acid Proteases"/>
    <property type="match status" value="1"/>
</dbReference>
<dbReference type="AlphaFoldDB" id="Q0BUL6"/>
<gene>
    <name evidence="2" type="ordered locus">GbCGDNIH1_0588</name>
</gene>